<name>A0A8S5QQD5_9CAUD</name>
<evidence type="ECO:0000313" key="2">
    <source>
        <dbReference type="EMBL" id="DAE21430.1"/>
    </source>
</evidence>
<dbReference type="Pfam" id="PF04965">
    <property type="entry name" value="GPW_gp25"/>
    <property type="match status" value="1"/>
</dbReference>
<feature type="domain" description="IraD/Gp25-like" evidence="1">
    <location>
        <begin position="37"/>
        <end position="114"/>
    </location>
</feature>
<reference evidence="2" key="1">
    <citation type="journal article" date="2021" name="Proc. Natl. Acad. Sci. U.S.A.">
        <title>A Catalog of Tens of Thousands of Viruses from Human Metagenomes Reveals Hidden Associations with Chronic Diseases.</title>
        <authorList>
            <person name="Tisza M.J."/>
            <person name="Buck C.B."/>
        </authorList>
    </citation>
    <scope>NUCLEOTIDE SEQUENCE</scope>
    <source>
        <strain evidence="2">CtgXL3</strain>
    </source>
</reference>
<proteinExistence type="predicted"/>
<organism evidence="2">
    <name type="scientific">Myoviridae sp. ctgXL3</name>
    <dbReference type="NCBI Taxonomy" id="2826681"/>
    <lineage>
        <taxon>Viruses</taxon>
        <taxon>Duplodnaviria</taxon>
        <taxon>Heunggongvirae</taxon>
        <taxon>Uroviricota</taxon>
        <taxon>Caudoviricetes</taxon>
    </lineage>
</organism>
<dbReference type="InterPro" id="IPR007048">
    <property type="entry name" value="IraD/Gp25-like"/>
</dbReference>
<accession>A0A8S5QQD5</accession>
<dbReference type="EMBL" id="BK015712">
    <property type="protein sequence ID" value="DAE21430.1"/>
    <property type="molecule type" value="Genomic_DNA"/>
</dbReference>
<evidence type="ECO:0000259" key="1">
    <source>
        <dbReference type="Pfam" id="PF04965"/>
    </source>
</evidence>
<protein>
    <submittedName>
        <fullName evidence="2">Lysozyme-like protein</fullName>
    </submittedName>
</protein>
<dbReference type="Gene3D" id="3.10.450.40">
    <property type="match status" value="1"/>
</dbReference>
<dbReference type="SUPFAM" id="SSF160719">
    <property type="entry name" value="gpW/gp25-like"/>
    <property type="match status" value="1"/>
</dbReference>
<sequence>MSDRKQIRGISFPFRINVRGGIAMSVTNTNTFTHTDEAIHQLLTTERGERLMEFYLYSDLDTLIFEPNDETTKSLLEFEVKDTIQTHLSDTLEIDDIQVTQDKNLIFADITYHLVNFGGNLHTTRVQIGGYQ</sequence>